<feature type="transmembrane region" description="Helical" evidence="1">
    <location>
        <begin position="544"/>
        <end position="565"/>
    </location>
</feature>
<feature type="transmembrane region" description="Helical" evidence="1">
    <location>
        <begin position="624"/>
        <end position="644"/>
    </location>
</feature>
<feature type="transmembrane region" description="Helical" evidence="1">
    <location>
        <begin position="597"/>
        <end position="617"/>
    </location>
</feature>
<feature type="transmembrane region" description="Helical" evidence="1">
    <location>
        <begin position="734"/>
        <end position="752"/>
    </location>
</feature>
<feature type="transmembrane region" description="Helical" evidence="1">
    <location>
        <begin position="436"/>
        <end position="458"/>
    </location>
</feature>
<feature type="transmembrane region" description="Helical" evidence="1">
    <location>
        <begin position="572"/>
        <end position="591"/>
    </location>
</feature>
<proteinExistence type="predicted"/>
<feature type="transmembrane region" description="Helical" evidence="1">
    <location>
        <begin position="758"/>
        <end position="780"/>
    </location>
</feature>
<accession>A0AAU7DVF9</accession>
<keyword evidence="1" id="KW-0812">Transmembrane</keyword>
<sequence length="801" mass="83622">MPAPNTSTAVFPATASIRRPWRSLLRRAVLIRMLAVLSVVAVGGFWAVPASALSPATIVATEGDTTPDFDHHVVVIGTGGLRWTDMDQVPAIANFASVSAVGSLVVRNVRSSTCPADGWLAFSAGQRAGDALNGGGGPCRYLQDPTVSDITLGAAQADAQVPNWSDYEEAVASQKYNATLGNFGQVLADSGVSTAAVGPGAAIALADASGTVQGNFYPRPAAALEFNAQVRQAITGHTGDKRLTVIDPGYLRIAPSADPAEPAIAARLSEIDSRVEGALRAIYAQDPGLTHTTIVLASLSDPVGSPRLSILAMAGDQVSGNFLTSPSTKQSGFNQATDLPTTVFSLLGISDLANRSIFVGSVITPQYVAMSAAERIATLVDFEDHTLATRPLVERFFLLYSAVNILLFLAVAYIFSGRFLRRITRAGTWIAKNSRALITACQIAGIAIASMPVASLLANTVPWWRAGAPTMTLIGLSVAIIAAITTLALLPVWRGWRFGPIAVVAGITAIVLAIDIATGARMQLSALMGVQPMVGGRFYGFNNQAFALFATASVLLAGAVANGLVSRGKRKTAALAVAVIGSLATLLNGLPTMGADFGGPPALVPAFALLTLWAAGIKLNIKRVLLVLGSGVVVVSSFAVIDWLRPADKRTHLGRFVDTVLDGGLFEVVGRKIGANLSTFTNPLTLVAITAILLLVIVMGRPVRLAAKQPNTLAPYHWLTNGVPLKQIATDTPMFLPTTYAVYVALLIGTLVNDSGVVIAAVGLGLLVPLLIATYARWILGITRHIPDASEPTTTSTPELA</sequence>
<feature type="transmembrane region" description="Helical" evidence="1">
    <location>
        <begin position="680"/>
        <end position="699"/>
    </location>
</feature>
<evidence type="ECO:0000256" key="1">
    <source>
        <dbReference type="SAM" id="Phobius"/>
    </source>
</evidence>
<protein>
    <submittedName>
        <fullName evidence="2">Uncharacterized protein</fullName>
    </submittedName>
</protein>
<feature type="transmembrane region" description="Helical" evidence="1">
    <location>
        <begin position="470"/>
        <end position="490"/>
    </location>
</feature>
<feature type="transmembrane region" description="Helical" evidence="1">
    <location>
        <begin position="502"/>
        <end position="524"/>
    </location>
</feature>
<evidence type="ECO:0000313" key="2">
    <source>
        <dbReference type="EMBL" id="XBH21050.1"/>
    </source>
</evidence>
<dbReference type="EMBL" id="CP146203">
    <property type="protein sequence ID" value="XBH21050.1"/>
    <property type="molecule type" value="Genomic_DNA"/>
</dbReference>
<name>A0AAU7DVF9_9MICO</name>
<reference evidence="2" key="1">
    <citation type="submission" date="2024-02" db="EMBL/GenBank/DDBJ databases">
        <title>Tomenella chthoni gen. nov. sp. nov., a member of the family Jonesiaceae isolated from bat guano.</title>
        <authorList>
            <person name="Miller S.L."/>
            <person name="King J."/>
            <person name="Sankaranarayanan K."/>
            <person name="Lawson P.A."/>
        </authorList>
    </citation>
    <scope>NUCLEOTIDE SEQUENCE</scope>
    <source>
        <strain evidence="2">BS-20</strain>
    </source>
</reference>
<dbReference type="AlphaFoldDB" id="A0AAU7DVF9"/>
<organism evidence="2">
    <name type="scientific">Jonesiaceae bacterium BS-20</name>
    <dbReference type="NCBI Taxonomy" id="3120821"/>
    <lineage>
        <taxon>Bacteria</taxon>
        <taxon>Bacillati</taxon>
        <taxon>Actinomycetota</taxon>
        <taxon>Actinomycetes</taxon>
        <taxon>Micrococcales</taxon>
        <taxon>Jonesiaceae</taxon>
    </lineage>
</organism>
<feature type="transmembrane region" description="Helical" evidence="1">
    <location>
        <begin position="396"/>
        <end position="415"/>
    </location>
</feature>
<keyword evidence="1" id="KW-1133">Transmembrane helix</keyword>
<feature type="transmembrane region" description="Helical" evidence="1">
    <location>
        <begin position="29"/>
        <end position="48"/>
    </location>
</feature>
<keyword evidence="1" id="KW-0472">Membrane</keyword>
<gene>
    <name evidence="2" type="ORF">V5R04_12630</name>
</gene>